<accession>A0A5A7QYP7</accession>
<name>A0A5A7QYP7_STRAF</name>
<reference evidence="3" key="1">
    <citation type="journal article" date="2019" name="Curr. Biol.">
        <title>Genome Sequence of Striga asiatica Provides Insight into the Evolution of Plant Parasitism.</title>
        <authorList>
            <person name="Yoshida S."/>
            <person name="Kim S."/>
            <person name="Wafula E.K."/>
            <person name="Tanskanen J."/>
            <person name="Kim Y.M."/>
            <person name="Honaas L."/>
            <person name="Yang Z."/>
            <person name="Spallek T."/>
            <person name="Conn C.E."/>
            <person name="Ichihashi Y."/>
            <person name="Cheong K."/>
            <person name="Cui S."/>
            <person name="Der J.P."/>
            <person name="Gundlach H."/>
            <person name="Jiao Y."/>
            <person name="Hori C."/>
            <person name="Ishida J.K."/>
            <person name="Kasahara H."/>
            <person name="Kiba T."/>
            <person name="Kim M.S."/>
            <person name="Koo N."/>
            <person name="Laohavisit A."/>
            <person name="Lee Y.H."/>
            <person name="Lumba S."/>
            <person name="McCourt P."/>
            <person name="Mortimer J.C."/>
            <person name="Mutuku J.M."/>
            <person name="Nomura T."/>
            <person name="Sasaki-Sekimoto Y."/>
            <person name="Seto Y."/>
            <person name="Wang Y."/>
            <person name="Wakatake T."/>
            <person name="Sakakibara H."/>
            <person name="Demura T."/>
            <person name="Yamaguchi S."/>
            <person name="Yoneyama K."/>
            <person name="Manabe R.I."/>
            <person name="Nelson D.C."/>
            <person name="Schulman A.H."/>
            <person name="Timko M.P."/>
            <person name="dePamphilis C.W."/>
            <person name="Choi D."/>
            <person name="Shirasu K."/>
        </authorList>
    </citation>
    <scope>NUCLEOTIDE SEQUENCE [LARGE SCALE GENOMIC DNA]</scope>
    <source>
        <strain evidence="3">cv. UVA1</strain>
    </source>
</reference>
<dbReference type="Proteomes" id="UP000325081">
    <property type="component" value="Unassembled WGS sequence"/>
</dbReference>
<dbReference type="PANTHER" id="PTHR34555">
    <property type="entry name" value="INTEGRAL MEMBRANE HEMOLYSIN-III-LIKE PROTEIN"/>
    <property type="match status" value="1"/>
</dbReference>
<comment type="caution">
    <text evidence="2">The sequence shown here is derived from an EMBL/GenBank/DDBJ whole genome shotgun (WGS) entry which is preliminary data.</text>
</comment>
<dbReference type="AlphaFoldDB" id="A0A5A7QYP7"/>
<gene>
    <name evidence="2" type="ORF">STAS_27496</name>
</gene>
<protein>
    <submittedName>
        <fullName evidence="2">Integral membrane protein hemolysin-III homolog</fullName>
    </submittedName>
</protein>
<organism evidence="2 3">
    <name type="scientific">Striga asiatica</name>
    <name type="common">Asiatic witchweed</name>
    <name type="synonym">Buchnera asiatica</name>
    <dbReference type="NCBI Taxonomy" id="4170"/>
    <lineage>
        <taxon>Eukaryota</taxon>
        <taxon>Viridiplantae</taxon>
        <taxon>Streptophyta</taxon>
        <taxon>Embryophyta</taxon>
        <taxon>Tracheophyta</taxon>
        <taxon>Spermatophyta</taxon>
        <taxon>Magnoliopsida</taxon>
        <taxon>eudicotyledons</taxon>
        <taxon>Gunneridae</taxon>
        <taxon>Pentapetalae</taxon>
        <taxon>asterids</taxon>
        <taxon>lamiids</taxon>
        <taxon>Lamiales</taxon>
        <taxon>Orobanchaceae</taxon>
        <taxon>Buchnereae</taxon>
        <taxon>Striga</taxon>
    </lineage>
</organism>
<evidence type="ECO:0000256" key="1">
    <source>
        <dbReference type="SAM" id="MobiDB-lite"/>
    </source>
</evidence>
<sequence length="209" mass="23219">MLLVKLLRFLEPKGPYRSLRRDLQEAVLGEGTLKRETDSRKSNICETQISSSHSMKSTPTHRSTKVNKSVTCAPDAAPLPMASSPGSSSTKFLVSSSIGTPDNATPAENSDHVHVNSTNTSPEDMAKVNVDAPWVERYRSLLSLLKTLDQSDKHEYLSRQAVQLEKQSMKLSMEEAKEIERVGLLDVLGERRKRVVCKASSSEQDELHK</sequence>
<feature type="compositionally biased region" description="Basic and acidic residues" evidence="1">
    <location>
        <begin position="34"/>
        <end position="43"/>
    </location>
</feature>
<evidence type="ECO:0000313" key="2">
    <source>
        <dbReference type="EMBL" id="GER50198.1"/>
    </source>
</evidence>
<keyword evidence="3" id="KW-1185">Reference proteome</keyword>
<dbReference type="PANTHER" id="PTHR34555:SF1">
    <property type="entry name" value="INTEGRAL MEMBRANE HEMOLYSIN-III-LIKE PROTEIN"/>
    <property type="match status" value="1"/>
</dbReference>
<dbReference type="OrthoDB" id="1925139at2759"/>
<feature type="compositionally biased region" description="Polar residues" evidence="1">
    <location>
        <begin position="44"/>
        <end position="70"/>
    </location>
</feature>
<evidence type="ECO:0000313" key="3">
    <source>
        <dbReference type="Proteomes" id="UP000325081"/>
    </source>
</evidence>
<dbReference type="EMBL" id="BKCP01009181">
    <property type="protein sequence ID" value="GER50198.1"/>
    <property type="molecule type" value="Genomic_DNA"/>
</dbReference>
<feature type="compositionally biased region" description="Polar residues" evidence="1">
    <location>
        <begin position="84"/>
        <end position="108"/>
    </location>
</feature>
<proteinExistence type="predicted"/>
<feature type="region of interest" description="Disordered" evidence="1">
    <location>
        <begin position="34"/>
        <end position="124"/>
    </location>
</feature>